<dbReference type="InterPro" id="IPR008974">
    <property type="entry name" value="TRAF-like"/>
</dbReference>
<evidence type="ECO:0000259" key="1">
    <source>
        <dbReference type="Pfam" id="PF22486"/>
    </source>
</evidence>
<dbReference type="Pfam" id="PF22486">
    <property type="entry name" value="MATH_2"/>
    <property type="match status" value="1"/>
</dbReference>
<dbReference type="Proteomes" id="UP001328107">
    <property type="component" value="Unassembled WGS sequence"/>
</dbReference>
<dbReference type="EMBL" id="BTRK01000004">
    <property type="protein sequence ID" value="GMR49853.1"/>
    <property type="molecule type" value="Genomic_DNA"/>
</dbReference>
<evidence type="ECO:0000313" key="2">
    <source>
        <dbReference type="EMBL" id="GMR49853.1"/>
    </source>
</evidence>
<dbReference type="AlphaFoldDB" id="A0AAN5CSH0"/>
<gene>
    <name evidence="2" type="ORF">PMAYCL1PPCAC_20048</name>
</gene>
<dbReference type="SUPFAM" id="SSF49599">
    <property type="entry name" value="TRAF domain-like"/>
    <property type="match status" value="1"/>
</dbReference>
<sequence length="133" mass="15290">RKMSGEITFCTWTENIDPEGAYSDEVEVCGLRWKLLLVKKDSSEYLEVYLLPRIFDAGPWSFDVSAEITIIGLDEDWTRTCKDSLSSSHKRCGFDKFISWADFNDEKKGYIVNNYANDFEIVAQFHLSNVVGI</sequence>
<name>A0AAN5CSH0_9BILA</name>
<feature type="domain" description="MATH" evidence="1">
    <location>
        <begin position="19"/>
        <end position="114"/>
    </location>
</feature>
<accession>A0AAN5CSH0</accession>
<proteinExistence type="predicted"/>
<dbReference type="InterPro" id="IPR002083">
    <property type="entry name" value="MATH/TRAF_dom"/>
</dbReference>
<organism evidence="2 3">
    <name type="scientific">Pristionchus mayeri</name>
    <dbReference type="NCBI Taxonomy" id="1317129"/>
    <lineage>
        <taxon>Eukaryota</taxon>
        <taxon>Metazoa</taxon>
        <taxon>Ecdysozoa</taxon>
        <taxon>Nematoda</taxon>
        <taxon>Chromadorea</taxon>
        <taxon>Rhabditida</taxon>
        <taxon>Rhabditina</taxon>
        <taxon>Diplogasteromorpha</taxon>
        <taxon>Diplogasteroidea</taxon>
        <taxon>Neodiplogasteridae</taxon>
        <taxon>Pristionchus</taxon>
    </lineage>
</organism>
<protein>
    <recommendedName>
        <fullName evidence="1">MATH domain-containing protein</fullName>
    </recommendedName>
</protein>
<evidence type="ECO:0000313" key="3">
    <source>
        <dbReference type="Proteomes" id="UP001328107"/>
    </source>
</evidence>
<reference evidence="3" key="1">
    <citation type="submission" date="2022-10" db="EMBL/GenBank/DDBJ databases">
        <title>Genome assembly of Pristionchus species.</title>
        <authorList>
            <person name="Yoshida K."/>
            <person name="Sommer R.J."/>
        </authorList>
    </citation>
    <scope>NUCLEOTIDE SEQUENCE [LARGE SCALE GENOMIC DNA]</scope>
    <source>
        <strain evidence="3">RS5460</strain>
    </source>
</reference>
<feature type="non-terminal residue" evidence="2">
    <location>
        <position position="1"/>
    </location>
</feature>
<dbReference type="Gene3D" id="2.60.210.10">
    <property type="entry name" value="Apoptosis, Tumor Necrosis Factor Receptor Associated Protein 2, Chain A"/>
    <property type="match status" value="1"/>
</dbReference>
<keyword evidence="3" id="KW-1185">Reference proteome</keyword>
<dbReference type="CDD" id="cd00121">
    <property type="entry name" value="MATH"/>
    <property type="match status" value="1"/>
</dbReference>
<comment type="caution">
    <text evidence="2">The sequence shown here is derived from an EMBL/GenBank/DDBJ whole genome shotgun (WGS) entry which is preliminary data.</text>
</comment>
<feature type="non-terminal residue" evidence="2">
    <location>
        <position position="133"/>
    </location>
</feature>